<dbReference type="PATRIC" id="fig|35806.4.peg.3206"/>
<evidence type="ECO:0000313" key="3">
    <source>
        <dbReference type="Proteomes" id="UP000064912"/>
    </source>
</evidence>
<feature type="region of interest" description="Disordered" evidence="1">
    <location>
        <begin position="69"/>
        <end position="109"/>
    </location>
</feature>
<dbReference type="EMBL" id="AP014800">
    <property type="protein sequence ID" value="BAQ70266.1"/>
    <property type="molecule type" value="Genomic_DNA"/>
</dbReference>
<gene>
    <name evidence="2" type="ORF">NHU_03122</name>
</gene>
<organism evidence="2 3">
    <name type="scientific">Rhodovulum sulfidophilum</name>
    <name type="common">Rhodobacter sulfidophilus</name>
    <dbReference type="NCBI Taxonomy" id="35806"/>
    <lineage>
        <taxon>Bacteria</taxon>
        <taxon>Pseudomonadati</taxon>
        <taxon>Pseudomonadota</taxon>
        <taxon>Alphaproteobacteria</taxon>
        <taxon>Rhodobacterales</taxon>
        <taxon>Paracoccaceae</taxon>
        <taxon>Rhodovulum</taxon>
    </lineage>
</organism>
<proteinExistence type="predicted"/>
<dbReference type="KEGG" id="rsu:NHU_03122"/>
<reference evidence="2 3" key="1">
    <citation type="submission" date="2015-02" db="EMBL/GenBank/DDBJ databases">
        <title>Genome sequene of Rhodovulum sulfidophilum DSM 2351.</title>
        <authorList>
            <person name="Nagao N."/>
        </authorList>
    </citation>
    <scope>NUCLEOTIDE SEQUENCE [LARGE SCALE GENOMIC DNA]</scope>
    <source>
        <strain evidence="2 3">DSM 2351</strain>
    </source>
</reference>
<protein>
    <submittedName>
        <fullName evidence="2">Transposase</fullName>
    </submittedName>
</protein>
<name>A0A0D6B5E3_RHOSU</name>
<evidence type="ECO:0000313" key="2">
    <source>
        <dbReference type="EMBL" id="BAQ70266.1"/>
    </source>
</evidence>
<evidence type="ECO:0000256" key="1">
    <source>
        <dbReference type="SAM" id="MobiDB-lite"/>
    </source>
</evidence>
<dbReference type="AlphaFoldDB" id="A0A0D6B5E3"/>
<sequence length="129" mass="14676">MRKEELPMRKTGFPNARIIGILRQLEPGPVAEQSREHGMSRATADKWRCSERGLMATFRCHAVHRPDLGQFQPPPFQQWPERTKNAAPRRQPPLDIEYPDPAISKKGNRANLPAAFSPLLFGIAKPRNE</sequence>
<accession>A0A0D6B5E3</accession>
<dbReference type="Proteomes" id="UP000064912">
    <property type="component" value="Chromosome"/>
</dbReference>